<evidence type="ECO:0000313" key="8">
    <source>
        <dbReference type="EMBL" id="KAG7169332.1"/>
    </source>
</evidence>
<dbReference type="PANTHER" id="PTHR23278:SF19">
    <property type="entry name" value="OBSCURIN"/>
    <property type="match status" value="1"/>
</dbReference>
<accession>A0A8J5K4V4</accession>
<dbReference type="PROSITE" id="PS50835">
    <property type="entry name" value="IG_LIKE"/>
    <property type="match status" value="2"/>
</dbReference>
<dbReference type="InterPro" id="IPR036179">
    <property type="entry name" value="Ig-like_dom_sf"/>
</dbReference>
<keyword evidence="5" id="KW-1133">Transmembrane helix</keyword>
<dbReference type="InterPro" id="IPR036116">
    <property type="entry name" value="FN3_sf"/>
</dbReference>
<dbReference type="InterPro" id="IPR013783">
    <property type="entry name" value="Ig-like_fold"/>
</dbReference>
<organism evidence="8 9">
    <name type="scientific">Homarus americanus</name>
    <name type="common">American lobster</name>
    <dbReference type="NCBI Taxonomy" id="6706"/>
    <lineage>
        <taxon>Eukaryota</taxon>
        <taxon>Metazoa</taxon>
        <taxon>Ecdysozoa</taxon>
        <taxon>Arthropoda</taxon>
        <taxon>Crustacea</taxon>
        <taxon>Multicrustacea</taxon>
        <taxon>Malacostraca</taxon>
        <taxon>Eumalacostraca</taxon>
        <taxon>Eucarida</taxon>
        <taxon>Decapoda</taxon>
        <taxon>Pleocyemata</taxon>
        <taxon>Astacidea</taxon>
        <taxon>Nephropoidea</taxon>
        <taxon>Nephropidae</taxon>
        <taxon>Homarus</taxon>
    </lineage>
</organism>
<evidence type="ECO:0000256" key="2">
    <source>
        <dbReference type="ARBA" id="ARBA00023136"/>
    </source>
</evidence>
<feature type="region of interest" description="Disordered" evidence="4">
    <location>
        <begin position="535"/>
        <end position="557"/>
    </location>
</feature>
<evidence type="ECO:0000259" key="7">
    <source>
        <dbReference type="PROSITE" id="PS50853"/>
    </source>
</evidence>
<dbReference type="PROSITE" id="PS50853">
    <property type="entry name" value="FN3"/>
    <property type="match status" value="1"/>
</dbReference>
<sequence length="747" mass="78694">MFPPLEVKIQGHNSPMSEGRHYSLMCEAGGSRPPAALTWWMDGLLMTTADDQGMKEGNVSRTTVHLTPTRHNDGAIVSCRAENSEMPGAAMEDIIKLSGKELRHDVSAGIILTNQSLVLQKVGRQSSGDYACAASNTHGNATSKSIQLSVKFAPMCSEDQKLTYGSARGQQVNVSCHVDAHPEAHTFRWAFNTSTEVVHIPKNRTHFHRNRSSPPRPPTAVPEAVHNCSAWHNASAAGEVVVSCEAGWSGGLTQTFTLEVRQMQSSGETGAVVASLEQLTQPHFTVTGLAPGAEYQLSVGASNSQGAAPNTLLIHHTPIDVAEKRTSAAAAESFGMGLDFLTMVPIVAVVAGAVASVVICSVVLVLVIRSRLRRGQNHAHSHAHGFSQPGGVYDKAAPHNNTCDDGGFDTVHRGPDLILVKSGREDRKRPGISPLTCSPSTATTLMGDQQVGSSSTVNNPARISTPNVIPARTSTPSVIHARTSTPSVIHARTSTPSVITARTSTPSVIPARTSTPSVITARTSTPSVIPARTETNTSASTNHRSLVNPSTGAMINPSTGAMINPSTGTMINPSTGTMINPSIGPDVKGLSSGDALMNAGPEALVNTSGNSAMFEMGSGGPPFGRITLSGDPLDSRMTRPGGLLVDGRITLSGDPLDNRMTRTGDLLDSRMPRSRDHSLEGRIARPVSVASPATLGRYHTRVGRSASCTGRGDIFSSTSTLPRRSSAIDIQPEFFPLNLSTSRESCV</sequence>
<comment type="caution">
    <text evidence="8">The sequence shown here is derived from an EMBL/GenBank/DDBJ whole genome shotgun (WGS) entry which is preliminary data.</text>
</comment>
<feature type="domain" description="Fibronectin type-III" evidence="7">
    <location>
        <begin position="221"/>
        <end position="320"/>
    </location>
</feature>
<dbReference type="Pfam" id="PF08205">
    <property type="entry name" value="C2-set_2"/>
    <property type="match status" value="1"/>
</dbReference>
<dbReference type="Gene3D" id="2.60.40.10">
    <property type="entry name" value="Immunoglobulins"/>
    <property type="match status" value="3"/>
</dbReference>
<dbReference type="Proteomes" id="UP000747542">
    <property type="component" value="Unassembled WGS sequence"/>
</dbReference>
<dbReference type="CDD" id="cd00063">
    <property type="entry name" value="FN3"/>
    <property type="match status" value="1"/>
</dbReference>
<evidence type="ECO:0000313" key="9">
    <source>
        <dbReference type="Proteomes" id="UP000747542"/>
    </source>
</evidence>
<dbReference type="GO" id="GO:0016020">
    <property type="term" value="C:membrane"/>
    <property type="evidence" value="ECO:0007669"/>
    <property type="project" value="UniProtKB-SubCell"/>
</dbReference>
<dbReference type="EMBL" id="JAHLQT010017269">
    <property type="protein sequence ID" value="KAG7169332.1"/>
    <property type="molecule type" value="Genomic_DNA"/>
</dbReference>
<dbReference type="PANTHER" id="PTHR23278">
    <property type="entry name" value="SIDESTEP PROTEIN"/>
    <property type="match status" value="1"/>
</dbReference>
<dbReference type="SMART" id="SM00409">
    <property type="entry name" value="IG"/>
    <property type="match status" value="2"/>
</dbReference>
<evidence type="ECO:0000256" key="3">
    <source>
        <dbReference type="ARBA" id="ARBA00023157"/>
    </source>
</evidence>
<keyword evidence="3" id="KW-1015">Disulfide bond</keyword>
<dbReference type="AlphaFoldDB" id="A0A8J5K4V4"/>
<reference evidence="8" key="1">
    <citation type="journal article" date="2021" name="Sci. Adv.">
        <title>The American lobster genome reveals insights on longevity, neural, and immune adaptations.</title>
        <authorList>
            <person name="Polinski J.M."/>
            <person name="Zimin A.V."/>
            <person name="Clark K.F."/>
            <person name="Kohn A.B."/>
            <person name="Sadowski N."/>
            <person name="Timp W."/>
            <person name="Ptitsyn A."/>
            <person name="Khanna P."/>
            <person name="Romanova D.Y."/>
            <person name="Williams P."/>
            <person name="Greenwood S.J."/>
            <person name="Moroz L.L."/>
            <person name="Walt D.R."/>
            <person name="Bodnar A.G."/>
        </authorList>
    </citation>
    <scope>NUCLEOTIDE SEQUENCE</scope>
    <source>
        <strain evidence="8">GMGI-L3</strain>
    </source>
</reference>
<evidence type="ECO:0000259" key="6">
    <source>
        <dbReference type="PROSITE" id="PS50835"/>
    </source>
</evidence>
<dbReference type="SUPFAM" id="SSF49265">
    <property type="entry name" value="Fibronectin type III"/>
    <property type="match status" value="1"/>
</dbReference>
<evidence type="ECO:0000256" key="1">
    <source>
        <dbReference type="ARBA" id="ARBA00004167"/>
    </source>
</evidence>
<dbReference type="SUPFAM" id="SSF48726">
    <property type="entry name" value="Immunoglobulin"/>
    <property type="match status" value="2"/>
</dbReference>
<feature type="transmembrane region" description="Helical" evidence="5">
    <location>
        <begin position="343"/>
        <end position="368"/>
    </location>
</feature>
<comment type="subcellular location">
    <subcellularLocation>
        <location evidence="1">Membrane</location>
        <topology evidence="1">Single-pass membrane protein</topology>
    </subcellularLocation>
</comment>
<evidence type="ECO:0000256" key="5">
    <source>
        <dbReference type="SAM" id="Phobius"/>
    </source>
</evidence>
<dbReference type="InterPro" id="IPR013162">
    <property type="entry name" value="CD80_C2-set"/>
</dbReference>
<keyword evidence="5" id="KW-0812">Transmembrane</keyword>
<dbReference type="InterPro" id="IPR003599">
    <property type="entry name" value="Ig_sub"/>
</dbReference>
<protein>
    <submittedName>
        <fullName evidence="8">Turtle-like 3</fullName>
    </submittedName>
</protein>
<dbReference type="InterPro" id="IPR007110">
    <property type="entry name" value="Ig-like_dom"/>
</dbReference>
<feature type="compositionally biased region" description="Basic and acidic residues" evidence="4">
    <location>
        <begin position="656"/>
        <end position="678"/>
    </location>
</feature>
<feature type="region of interest" description="Disordered" evidence="4">
    <location>
        <begin position="655"/>
        <end position="678"/>
    </location>
</feature>
<dbReference type="InterPro" id="IPR003961">
    <property type="entry name" value="FN3_dom"/>
</dbReference>
<name>A0A8J5K4V4_HOMAM</name>
<feature type="domain" description="Ig-like" evidence="6">
    <location>
        <begin position="154"/>
        <end position="243"/>
    </location>
</feature>
<keyword evidence="9" id="KW-1185">Reference proteome</keyword>
<keyword evidence="2 5" id="KW-0472">Membrane</keyword>
<feature type="domain" description="Ig-like" evidence="6">
    <location>
        <begin position="3"/>
        <end position="149"/>
    </location>
</feature>
<evidence type="ECO:0000256" key="4">
    <source>
        <dbReference type="SAM" id="MobiDB-lite"/>
    </source>
</evidence>
<feature type="compositionally biased region" description="Polar residues" evidence="4">
    <location>
        <begin position="435"/>
        <end position="471"/>
    </location>
</feature>
<gene>
    <name evidence="8" type="primary">Igsf9-L3</name>
    <name evidence="8" type="ORF">Hamer_G027098</name>
</gene>
<feature type="region of interest" description="Disordered" evidence="4">
    <location>
        <begin position="421"/>
        <end position="471"/>
    </location>
</feature>
<proteinExistence type="predicted"/>